<comment type="caution">
    <text evidence="3">The sequence shown here is derived from an EMBL/GenBank/DDBJ whole genome shotgun (WGS) entry which is preliminary data.</text>
</comment>
<accession>A0ABR1LBZ0</accession>
<feature type="region of interest" description="Disordered" evidence="2">
    <location>
        <begin position="1"/>
        <end position="56"/>
    </location>
</feature>
<name>A0ABR1LBZ0_9PEZI</name>
<feature type="coiled-coil region" evidence="1">
    <location>
        <begin position="110"/>
        <end position="182"/>
    </location>
</feature>
<evidence type="ECO:0000256" key="1">
    <source>
        <dbReference type="SAM" id="Coils"/>
    </source>
</evidence>
<reference evidence="3 4" key="1">
    <citation type="submission" date="2024-04" db="EMBL/GenBank/DDBJ databases">
        <title>Phyllosticta paracitricarpa is synonymous to the EU quarantine fungus P. citricarpa based on phylogenomic analyses.</title>
        <authorList>
            <consortium name="Lawrence Berkeley National Laboratory"/>
            <person name="Van Ingen-Buijs V.A."/>
            <person name="Van Westerhoven A.C."/>
            <person name="Haridas S."/>
            <person name="Skiadas P."/>
            <person name="Martin F."/>
            <person name="Groenewald J.Z."/>
            <person name="Crous P.W."/>
            <person name="Seidl M.F."/>
        </authorList>
    </citation>
    <scope>NUCLEOTIDE SEQUENCE [LARGE SCALE GENOMIC DNA]</scope>
    <source>
        <strain evidence="3 4">CBS 122670</strain>
    </source>
</reference>
<keyword evidence="4" id="KW-1185">Reference proteome</keyword>
<dbReference type="EMBL" id="JBBPDW010000048">
    <property type="protein sequence ID" value="KAK7532767.1"/>
    <property type="molecule type" value="Genomic_DNA"/>
</dbReference>
<proteinExistence type="predicted"/>
<feature type="compositionally biased region" description="Basic and acidic residues" evidence="2">
    <location>
        <begin position="36"/>
        <end position="56"/>
    </location>
</feature>
<dbReference type="Proteomes" id="UP001365128">
    <property type="component" value="Unassembled WGS sequence"/>
</dbReference>
<gene>
    <name evidence="3" type="ORF">IWX46DRAFT_668623</name>
</gene>
<evidence type="ECO:0000256" key="2">
    <source>
        <dbReference type="SAM" id="MobiDB-lite"/>
    </source>
</evidence>
<evidence type="ECO:0000313" key="4">
    <source>
        <dbReference type="Proteomes" id="UP001365128"/>
    </source>
</evidence>
<sequence length="270" mass="29340">MPTLVRRGSNRPAATPHRTSSSPREKKRRFYAPSHSQDDYFSDWRSDEFDGQKNDEDFVAAAAAATAKNEEDKASPMPPLSPTSLVPQAIMSPGRYHNPFPPDDFALAGLTNSLQAINTARARVQQARQDHDAAEAALRSTVAGLIKAQDTANATDREANNLKNAQAEIARICEQAATVEALRHIAEQNRLDLAGVSEAVSLANDDVRLMGESRADAAQKLELEKRSLHRATLDLEQKEAALARAASMDSLQALADALVAYLEKERGASL</sequence>
<protein>
    <submittedName>
        <fullName evidence="3">Uncharacterized protein</fullName>
    </submittedName>
</protein>
<keyword evidence="1" id="KW-0175">Coiled coil</keyword>
<organism evidence="3 4">
    <name type="scientific">Phyllosticta citricarpa</name>
    <dbReference type="NCBI Taxonomy" id="55181"/>
    <lineage>
        <taxon>Eukaryota</taxon>
        <taxon>Fungi</taxon>
        <taxon>Dikarya</taxon>
        <taxon>Ascomycota</taxon>
        <taxon>Pezizomycotina</taxon>
        <taxon>Dothideomycetes</taxon>
        <taxon>Dothideomycetes incertae sedis</taxon>
        <taxon>Botryosphaeriales</taxon>
        <taxon>Phyllostictaceae</taxon>
        <taxon>Phyllosticta</taxon>
    </lineage>
</organism>
<evidence type="ECO:0000313" key="3">
    <source>
        <dbReference type="EMBL" id="KAK7532767.1"/>
    </source>
</evidence>